<reference evidence="2" key="1">
    <citation type="journal article" date="2020" name="Nat. Genet.">
        <title>Genomic diversifications of five Gossypium allopolyploid species and their impact on cotton improvement.</title>
        <authorList>
            <person name="Chen Z.J."/>
            <person name="Sreedasyam A."/>
            <person name="Ando A."/>
            <person name="Song Q."/>
            <person name="De Santiago L.M."/>
            <person name="Hulse-Kemp A.M."/>
            <person name="Ding M."/>
            <person name="Ye W."/>
            <person name="Kirkbride R.C."/>
            <person name="Jenkins J."/>
            <person name="Plott C."/>
            <person name="Lovell J."/>
            <person name="Lin Y.M."/>
            <person name="Vaughn R."/>
            <person name="Liu B."/>
            <person name="Simpson S."/>
            <person name="Scheffler B.E."/>
            <person name="Wen L."/>
            <person name="Saski C.A."/>
            <person name="Grover C.E."/>
            <person name="Hu G."/>
            <person name="Conover J.L."/>
            <person name="Carlson J.W."/>
            <person name="Shu S."/>
            <person name="Boston L.B."/>
            <person name="Williams M."/>
            <person name="Peterson D.G."/>
            <person name="McGee K."/>
            <person name="Jones D.C."/>
            <person name="Wendel J.F."/>
            <person name="Stelly D.M."/>
            <person name="Grimwood J."/>
            <person name="Schmutz J."/>
        </authorList>
    </citation>
    <scope>NUCLEOTIDE SEQUENCE [LARGE SCALE GENOMIC DNA]</scope>
    <source>
        <strain evidence="2">cv. 3-79</strain>
    </source>
</reference>
<dbReference type="EMBL" id="CM018208">
    <property type="protein sequence ID" value="KAB2073732.1"/>
    <property type="molecule type" value="Genomic_DNA"/>
</dbReference>
<dbReference type="AlphaFoldDB" id="A0A5J5V294"/>
<name>A0A5J5V294_GOSBA</name>
<keyword evidence="2" id="KW-1185">Reference proteome</keyword>
<dbReference type="Proteomes" id="UP000327439">
    <property type="component" value="Chromosome A07"/>
</dbReference>
<evidence type="ECO:0000313" key="1">
    <source>
        <dbReference type="EMBL" id="KAB2073732.1"/>
    </source>
</evidence>
<sequence length="31" mass="3875">MMCVIPNRQVYYFNWWQVMHLQSRSHSCCLL</sequence>
<protein>
    <submittedName>
        <fullName evidence="1">Uncharacterized protein</fullName>
    </submittedName>
</protein>
<evidence type="ECO:0000313" key="2">
    <source>
        <dbReference type="Proteomes" id="UP000327439"/>
    </source>
</evidence>
<organism evidence="1 2">
    <name type="scientific">Gossypium barbadense</name>
    <name type="common">Sea Island cotton</name>
    <name type="synonym">Hibiscus barbadensis</name>
    <dbReference type="NCBI Taxonomy" id="3634"/>
    <lineage>
        <taxon>Eukaryota</taxon>
        <taxon>Viridiplantae</taxon>
        <taxon>Streptophyta</taxon>
        <taxon>Embryophyta</taxon>
        <taxon>Tracheophyta</taxon>
        <taxon>Spermatophyta</taxon>
        <taxon>Magnoliopsida</taxon>
        <taxon>eudicotyledons</taxon>
        <taxon>Gunneridae</taxon>
        <taxon>Pentapetalae</taxon>
        <taxon>rosids</taxon>
        <taxon>malvids</taxon>
        <taxon>Malvales</taxon>
        <taxon>Malvaceae</taxon>
        <taxon>Malvoideae</taxon>
        <taxon>Gossypium</taxon>
    </lineage>
</organism>
<accession>A0A5J5V294</accession>
<proteinExistence type="predicted"/>
<gene>
    <name evidence="1" type="ORF">ES319_A07G104400v1</name>
</gene>